<dbReference type="Pfam" id="PF00078">
    <property type="entry name" value="RVT_1"/>
    <property type="match status" value="1"/>
</dbReference>
<organism evidence="3 4">
    <name type="scientific">Streptococcus rupicaprae</name>
    <dbReference type="NCBI Taxonomy" id="759619"/>
    <lineage>
        <taxon>Bacteria</taxon>
        <taxon>Bacillati</taxon>
        <taxon>Bacillota</taxon>
        <taxon>Bacilli</taxon>
        <taxon>Lactobacillales</taxon>
        <taxon>Streptococcaceae</taxon>
        <taxon>Streptococcus</taxon>
    </lineage>
</organism>
<dbReference type="Proteomes" id="UP001549122">
    <property type="component" value="Unassembled WGS sequence"/>
</dbReference>
<reference evidence="3 4" key="1">
    <citation type="submission" date="2024-06" db="EMBL/GenBank/DDBJ databases">
        <title>Genomic Encyclopedia of Type Strains, Phase IV (KMG-IV): sequencing the most valuable type-strain genomes for metagenomic binning, comparative biology and taxonomic classification.</title>
        <authorList>
            <person name="Goeker M."/>
        </authorList>
    </citation>
    <scope>NUCLEOTIDE SEQUENCE [LARGE SCALE GENOMIC DNA]</scope>
    <source>
        <strain evidence="3 4">DSM 28303</strain>
    </source>
</reference>
<dbReference type="PANTHER" id="PTHR34047">
    <property type="entry name" value="NUCLEAR INTRON MATURASE 1, MITOCHONDRIAL-RELATED"/>
    <property type="match status" value="1"/>
</dbReference>
<keyword evidence="1" id="KW-0227">DNA damage</keyword>
<evidence type="ECO:0000313" key="4">
    <source>
        <dbReference type="Proteomes" id="UP001549122"/>
    </source>
</evidence>
<name>A0ABV2FJR4_9STRE</name>
<dbReference type="InterPro" id="IPR000477">
    <property type="entry name" value="RT_dom"/>
</dbReference>
<evidence type="ECO:0000259" key="2">
    <source>
        <dbReference type="PROSITE" id="PS50878"/>
    </source>
</evidence>
<dbReference type="PROSITE" id="PS50878">
    <property type="entry name" value="RT_POL"/>
    <property type="match status" value="1"/>
</dbReference>
<evidence type="ECO:0000256" key="1">
    <source>
        <dbReference type="ARBA" id="ARBA00022763"/>
    </source>
</evidence>
<gene>
    <name evidence="3" type="ORF">ABID29_001876</name>
</gene>
<keyword evidence="4" id="KW-1185">Reference proteome</keyword>
<protein>
    <recommendedName>
        <fullName evidence="2">Reverse transcriptase domain-containing protein</fullName>
    </recommendedName>
</protein>
<dbReference type="EMBL" id="JBEPLO010000022">
    <property type="protein sequence ID" value="MET3558748.1"/>
    <property type="molecule type" value="Genomic_DNA"/>
</dbReference>
<evidence type="ECO:0000313" key="3">
    <source>
        <dbReference type="EMBL" id="MET3558748.1"/>
    </source>
</evidence>
<accession>A0ABV2FJR4</accession>
<sequence length="450" mass="53011">MFNIAPFVFRQMIDFSKYTVKPYKHIDKKISFSKVKDYVLNPDMISKHSFLPFIHHILTVEKFIGYCSPNQSPIKEKLRAIYYAGHLDSYIYRYYSDLLNEAYNQWVVENGLDKLSVAYRTNKIAQSSINFSAHAIARIVDTESSLIVIGDFESYFDTLDHTLLKNRLKTVLNTDYLSKDWHNVFKSLTKFGYVPKERLDELDTEVQGAYFHHLREFRAYQSKHKICSNQNSFGIPQGSPISGVLANVYAIDFDREMAELAQQYEGYYQRYSDDFILILPITFSDKKQVQSISSQIVDKIEYLADENRIRIQKTKLNCALYHQNQMVEITGDQPTHIDYLGFTFDGDSVKMRQKSIGKFYRKARRLIRHAHKVKITKKMKKLPYRHKIYSLYTDFGVSETYRSNFIDYAKRAQLIFDNISPKTKNLMMEQLKNRKKIIERELGYKIHSKI</sequence>
<dbReference type="RefSeq" id="WP_354365872.1">
    <property type="nucleotide sequence ID" value="NZ_JBEPLO010000022.1"/>
</dbReference>
<proteinExistence type="predicted"/>
<comment type="caution">
    <text evidence="3">The sequence shown here is derived from an EMBL/GenBank/DDBJ whole genome shotgun (WGS) entry which is preliminary data.</text>
</comment>
<dbReference type="PANTHER" id="PTHR34047:SF8">
    <property type="entry name" value="PROTEIN YKFC"/>
    <property type="match status" value="1"/>
</dbReference>
<dbReference type="InterPro" id="IPR051083">
    <property type="entry name" value="GrpII_Intron_Splice-Mob/Def"/>
</dbReference>
<dbReference type="InterPro" id="IPR043502">
    <property type="entry name" value="DNA/RNA_pol_sf"/>
</dbReference>
<dbReference type="SUPFAM" id="SSF56672">
    <property type="entry name" value="DNA/RNA polymerases"/>
    <property type="match status" value="1"/>
</dbReference>
<feature type="domain" description="Reverse transcriptase" evidence="2">
    <location>
        <begin position="1"/>
        <end position="344"/>
    </location>
</feature>